<dbReference type="GO" id="GO:0016020">
    <property type="term" value="C:membrane"/>
    <property type="evidence" value="ECO:0007669"/>
    <property type="project" value="InterPro"/>
</dbReference>
<evidence type="ECO:0000256" key="2">
    <source>
        <dbReference type="ARBA" id="ARBA00022729"/>
    </source>
</evidence>
<dbReference type="PANTHER" id="PTHR11452:SF75">
    <property type="entry name" value="ALPHA-GALACTOSIDASE MEL1"/>
    <property type="match status" value="1"/>
</dbReference>
<dbReference type="EC" id="3.2.1.22" evidence="5"/>
<dbReference type="Pfam" id="PF08305">
    <property type="entry name" value="NPCBM"/>
    <property type="match status" value="2"/>
</dbReference>
<dbReference type="SUPFAM" id="SSF51011">
    <property type="entry name" value="Glycosyl hydrolase domain"/>
    <property type="match status" value="1"/>
</dbReference>
<keyword evidence="3 5" id="KW-0378">Hydrolase</keyword>
<dbReference type="SUPFAM" id="SSF51445">
    <property type="entry name" value="(Trans)glycosidases"/>
    <property type="match status" value="1"/>
</dbReference>
<dbReference type="SUPFAM" id="SSF49785">
    <property type="entry name" value="Galactose-binding domain-like"/>
    <property type="match status" value="1"/>
</dbReference>
<dbReference type="GO" id="GO:0005509">
    <property type="term" value="F:calcium ion binding"/>
    <property type="evidence" value="ECO:0007669"/>
    <property type="project" value="InterPro"/>
</dbReference>
<dbReference type="GO" id="GO:0004557">
    <property type="term" value="F:alpha-galactosidase activity"/>
    <property type="evidence" value="ECO:0007669"/>
    <property type="project" value="UniProtKB-EC"/>
</dbReference>
<dbReference type="Pfam" id="PF16499">
    <property type="entry name" value="Melibiase_2"/>
    <property type="match status" value="1"/>
</dbReference>
<evidence type="ECO:0000256" key="6">
    <source>
        <dbReference type="SAM" id="MobiDB-lite"/>
    </source>
</evidence>
<dbReference type="Pfam" id="PF05345">
    <property type="entry name" value="He_PIG"/>
    <property type="match status" value="1"/>
</dbReference>
<dbReference type="Gene3D" id="3.20.20.70">
    <property type="entry name" value="Aldolase class I"/>
    <property type="match status" value="1"/>
</dbReference>
<organism evidence="9 10">
    <name type="scientific">Aquipluma nitroreducens</name>
    <dbReference type="NCBI Taxonomy" id="2010828"/>
    <lineage>
        <taxon>Bacteria</taxon>
        <taxon>Pseudomonadati</taxon>
        <taxon>Bacteroidota</taxon>
        <taxon>Bacteroidia</taxon>
        <taxon>Marinilabiliales</taxon>
        <taxon>Prolixibacteraceae</taxon>
        <taxon>Aquipluma</taxon>
    </lineage>
</organism>
<keyword evidence="5" id="KW-1015">Disulfide bond</keyword>
<evidence type="ECO:0000313" key="10">
    <source>
        <dbReference type="Proteomes" id="UP001193389"/>
    </source>
</evidence>
<evidence type="ECO:0000256" key="1">
    <source>
        <dbReference type="ARBA" id="ARBA00009743"/>
    </source>
</evidence>
<dbReference type="InterPro" id="IPR041233">
    <property type="entry name" value="Melibiase_C"/>
</dbReference>
<dbReference type="EMBL" id="AP018694">
    <property type="protein sequence ID" value="BBE18434.1"/>
    <property type="molecule type" value="Genomic_DNA"/>
</dbReference>
<dbReference type="SUPFAM" id="SSF49313">
    <property type="entry name" value="Cadherin-like"/>
    <property type="match status" value="1"/>
</dbReference>
<proteinExistence type="inferred from homology"/>
<dbReference type="InterPro" id="IPR038637">
    <property type="entry name" value="NPCBM_sf"/>
</dbReference>
<dbReference type="InterPro" id="IPR008979">
    <property type="entry name" value="Galactose-bd-like_sf"/>
</dbReference>
<evidence type="ECO:0000313" key="9">
    <source>
        <dbReference type="EMBL" id="BBE18434.1"/>
    </source>
</evidence>
<evidence type="ECO:0000256" key="4">
    <source>
        <dbReference type="ARBA" id="ARBA00023295"/>
    </source>
</evidence>
<dbReference type="InterPro" id="IPR013785">
    <property type="entry name" value="Aldolase_TIM"/>
</dbReference>
<name>A0A5K7SAW2_9BACT</name>
<keyword evidence="10" id="KW-1185">Reference proteome</keyword>
<dbReference type="InterPro" id="IPR013780">
    <property type="entry name" value="Glyco_hydro_b"/>
</dbReference>
<accession>A0A5K7SAW2</accession>
<dbReference type="InterPro" id="IPR015919">
    <property type="entry name" value="Cadherin-like_sf"/>
</dbReference>
<dbReference type="RefSeq" id="WP_318346772.1">
    <property type="nucleotide sequence ID" value="NZ_AP018694.1"/>
</dbReference>
<dbReference type="GO" id="GO:0005975">
    <property type="term" value="P:carbohydrate metabolic process"/>
    <property type="evidence" value="ECO:0007669"/>
    <property type="project" value="InterPro"/>
</dbReference>
<dbReference type="InterPro" id="IPR002241">
    <property type="entry name" value="Glyco_hydro_27"/>
</dbReference>
<dbReference type="AlphaFoldDB" id="A0A5K7SAW2"/>
<evidence type="ECO:0000256" key="5">
    <source>
        <dbReference type="RuleBase" id="RU361168"/>
    </source>
</evidence>
<gene>
    <name evidence="9" type="ORF">AQPE_2596</name>
</gene>
<evidence type="ECO:0000256" key="7">
    <source>
        <dbReference type="SAM" id="SignalP"/>
    </source>
</evidence>
<feature type="region of interest" description="Disordered" evidence="6">
    <location>
        <begin position="87"/>
        <end position="129"/>
    </location>
</feature>
<sequence>MKNLFILCCIFLTCSYTKAQEKSIWLSDLNLSHFDQDMGQASKNKTMMGSPLVVSGVTFENGVGVFAPSKGLIELNGAGIRFQAEVGPGEMRRPGGGSGASAPDSNAKKPGQSATTGSTPQTSELRKRPDIQFFVLGDKKILWSSGSMKDGDKAKPVDVDLKGISKLALVVVTVNGGGGMFGGMGVWGNAKISYNGDVSPQTLALTFNPVSEMRILTPSESSVPKINYPKVVGATPGKPFVFSIPVTGEKPLIVTIDNLPSGLKLDSSSGIISGTSPLQKGTYSLNITVKNRIGEARGMIDLKVGDLLALTPPMGWNSWNAGGMSVDQDKVKAAADVIAEKLRGHGWAFINIDDGWQADKRTDNGELLTNAKFSDIKGMSDYIHAKGMRFGIYSSPGPQTCGRALGSYQHEEQDAKTWAQWGVDYLKYDWCSYRSVAKDDSEEELKKPYFIMRDALSKTNRDIVYSLCQYGMGNVWNWGAEVNGNLWRTTGDINDSWKSVLNTGFKQTNNYQKAGPGHWNDPDMLVIGRVGWSKDTKPTKLTPDEQYSHISLWSLLSSPLLIGCEMDKLDNFTLGLITNDEVIGVNQDALGKQARLIQKGDDYQVWAKDLADGSKAVGLFYTGVNETGAKDPVKMINWGDEKPEETKLISIDFKSLGLSGKQKARDLWSQQNLGTYNDYFESDVNYHGVVLVKLSALE</sequence>
<dbReference type="KEGG" id="anf:AQPE_2596"/>
<feature type="compositionally biased region" description="Polar residues" evidence="6">
    <location>
        <begin position="112"/>
        <end position="123"/>
    </location>
</feature>
<dbReference type="PANTHER" id="PTHR11452">
    <property type="entry name" value="ALPHA-GALACTOSIDASE/ALPHA-N-ACETYLGALACTOSAMINIDASE"/>
    <property type="match status" value="1"/>
</dbReference>
<keyword evidence="4 5" id="KW-0326">Glycosidase</keyword>
<feature type="signal peptide" evidence="7">
    <location>
        <begin position="1"/>
        <end position="19"/>
    </location>
</feature>
<dbReference type="PRINTS" id="PR00740">
    <property type="entry name" value="GLHYDRLASE27"/>
</dbReference>
<dbReference type="InterPro" id="IPR013222">
    <property type="entry name" value="Glyco_hyd_98_carb-bd"/>
</dbReference>
<reference evidence="9" key="1">
    <citation type="journal article" date="2020" name="Int. J. Syst. Evol. Microbiol.">
        <title>Aquipluma nitroreducens gen. nov. sp. nov., a novel facultatively anaerobic bacterium isolated from a freshwater lake.</title>
        <authorList>
            <person name="Watanabe M."/>
            <person name="Kojima H."/>
            <person name="Fukui M."/>
        </authorList>
    </citation>
    <scope>NUCLEOTIDE SEQUENCE</scope>
    <source>
        <strain evidence="9">MeG22</strain>
    </source>
</reference>
<evidence type="ECO:0000259" key="8">
    <source>
        <dbReference type="SMART" id="SM00776"/>
    </source>
</evidence>
<dbReference type="InterPro" id="IPR013783">
    <property type="entry name" value="Ig-like_fold"/>
</dbReference>
<dbReference type="Proteomes" id="UP001193389">
    <property type="component" value="Chromosome"/>
</dbReference>
<dbReference type="CDD" id="cd14792">
    <property type="entry name" value="GH27"/>
    <property type="match status" value="1"/>
</dbReference>
<comment type="catalytic activity">
    <reaction evidence="5">
        <text>Hydrolysis of terminal, non-reducing alpha-D-galactose residues in alpha-D-galactosides, including galactose oligosaccharides, galactomannans and galactolipids.</text>
        <dbReference type="EC" id="3.2.1.22"/>
    </reaction>
</comment>
<feature type="domain" description="Glycosyl hydrolase family 98 putative carbohydrate-binding module" evidence="8">
    <location>
        <begin position="20"/>
        <end position="194"/>
    </location>
</feature>
<feature type="chain" id="PRO_5024388690" description="Alpha-galactosidase" evidence="7">
    <location>
        <begin position="20"/>
        <end position="698"/>
    </location>
</feature>
<dbReference type="Gene3D" id="2.60.40.1180">
    <property type="entry name" value="Golgi alpha-mannosidase II"/>
    <property type="match status" value="1"/>
</dbReference>
<protein>
    <recommendedName>
        <fullName evidence="5">Alpha-galactosidase</fullName>
        <ecNumber evidence="5">3.2.1.22</ecNumber>
    </recommendedName>
    <alternativeName>
        <fullName evidence="5">Melibiase</fullName>
    </alternativeName>
</protein>
<keyword evidence="2 7" id="KW-0732">Signal</keyword>
<dbReference type="Gene3D" id="2.60.40.10">
    <property type="entry name" value="Immunoglobulins"/>
    <property type="match status" value="1"/>
</dbReference>
<dbReference type="SMART" id="SM00776">
    <property type="entry name" value="NPCBM"/>
    <property type="match status" value="1"/>
</dbReference>
<dbReference type="Gene3D" id="2.60.120.1060">
    <property type="entry name" value="NPCBM/NEW2 domain"/>
    <property type="match status" value="1"/>
</dbReference>
<dbReference type="InterPro" id="IPR017853">
    <property type="entry name" value="GH"/>
</dbReference>
<dbReference type="Pfam" id="PF17801">
    <property type="entry name" value="Melibiase_C"/>
    <property type="match status" value="1"/>
</dbReference>
<evidence type="ECO:0000256" key="3">
    <source>
        <dbReference type="ARBA" id="ARBA00022801"/>
    </source>
</evidence>
<comment type="similarity">
    <text evidence="1 5">Belongs to the glycosyl hydrolase 27 family.</text>
</comment>